<reference evidence="3" key="1">
    <citation type="journal article" date="2017" name="Proc. Natl. Acad. Sci. U.S.A.">
        <title>Simulation of Deepwater Horizon oil plume reveals substrate specialization within a complex community of hydrocarbon-degraders.</title>
        <authorList>
            <person name="Hu P."/>
            <person name="Dubinsky E.A."/>
            <person name="Probst A.J."/>
            <person name="Wang J."/>
            <person name="Sieber C.M.K."/>
            <person name="Tom L.M."/>
            <person name="Gardinali P."/>
            <person name="Banfield J.F."/>
            <person name="Atlas R.M."/>
            <person name="Andersen G.L."/>
        </authorList>
    </citation>
    <scope>NUCLEOTIDE SEQUENCE [LARGE SCALE GENOMIC DNA]</scope>
</reference>
<gene>
    <name evidence="2" type="ORF">A9Q84_17445</name>
</gene>
<accession>A0A1Y5F334</accession>
<sequence>MKSTLIAIVSLLSVSSFARDMVITCEAQDILNNANISATTISLNEQTNKFEGHVVIEFNRAGLDAVRFEEHLFVEGSYKVIAAGVFGPKEAIFLKYVNLDSDTVKDFNLVVNHPSKRSSYVTGKNGFVYRTKCVEVQTAL</sequence>
<evidence type="ECO:0000313" key="2">
    <source>
        <dbReference type="EMBL" id="OUR94095.1"/>
    </source>
</evidence>
<evidence type="ECO:0000313" key="3">
    <source>
        <dbReference type="Proteomes" id="UP000196531"/>
    </source>
</evidence>
<dbReference type="AlphaFoldDB" id="A0A1Y5F334"/>
<organism evidence="2 3">
    <name type="scientific">Halobacteriovorax marinus</name>
    <dbReference type="NCBI Taxonomy" id="97084"/>
    <lineage>
        <taxon>Bacteria</taxon>
        <taxon>Pseudomonadati</taxon>
        <taxon>Bdellovibrionota</taxon>
        <taxon>Bacteriovoracia</taxon>
        <taxon>Bacteriovoracales</taxon>
        <taxon>Halobacteriovoraceae</taxon>
        <taxon>Halobacteriovorax</taxon>
    </lineage>
</organism>
<dbReference type="Proteomes" id="UP000196531">
    <property type="component" value="Unassembled WGS sequence"/>
</dbReference>
<feature type="chain" id="PRO_5013119578" evidence="1">
    <location>
        <begin position="19"/>
        <end position="140"/>
    </location>
</feature>
<name>A0A1Y5F334_9BACT</name>
<proteinExistence type="predicted"/>
<comment type="caution">
    <text evidence="2">The sequence shown here is derived from an EMBL/GenBank/DDBJ whole genome shotgun (WGS) entry which is preliminary data.</text>
</comment>
<keyword evidence="1" id="KW-0732">Signal</keyword>
<evidence type="ECO:0000256" key="1">
    <source>
        <dbReference type="SAM" id="SignalP"/>
    </source>
</evidence>
<dbReference type="EMBL" id="MAAO01000011">
    <property type="protein sequence ID" value="OUR94095.1"/>
    <property type="molecule type" value="Genomic_DNA"/>
</dbReference>
<protein>
    <submittedName>
        <fullName evidence="2">Uncharacterized protein</fullName>
    </submittedName>
</protein>
<feature type="signal peptide" evidence="1">
    <location>
        <begin position="1"/>
        <end position="18"/>
    </location>
</feature>